<reference evidence="1 2" key="1">
    <citation type="submission" date="2024-01" db="EMBL/GenBank/DDBJ databases">
        <authorList>
            <person name="Allen C."/>
            <person name="Tagirdzhanova G."/>
        </authorList>
    </citation>
    <scope>NUCLEOTIDE SEQUENCE [LARGE SCALE GENOMIC DNA]</scope>
</reference>
<evidence type="ECO:0000313" key="2">
    <source>
        <dbReference type="Proteomes" id="UP001642482"/>
    </source>
</evidence>
<comment type="caution">
    <text evidence="1">The sequence shown here is derived from an EMBL/GenBank/DDBJ whole genome shotgun (WGS) entry which is preliminary data.</text>
</comment>
<dbReference type="Proteomes" id="UP001642482">
    <property type="component" value="Unassembled WGS sequence"/>
</dbReference>
<evidence type="ECO:0000313" key="1">
    <source>
        <dbReference type="EMBL" id="CAK7229969.1"/>
    </source>
</evidence>
<keyword evidence="2" id="KW-1185">Reference proteome</keyword>
<dbReference type="EMBL" id="CAWUHD010000089">
    <property type="protein sequence ID" value="CAK7229969.1"/>
    <property type="molecule type" value="Genomic_DNA"/>
</dbReference>
<accession>A0ABP0CD68</accession>
<sequence>MRPSHPPSTSSSSILSSSVSSSTAAAVSSAPPQLPPCYSNLLGSNYHPSDTDASSNIAISFPASCPNSGPNTCVNFVDTNAQAGTFSFSVTVSTVPVTYYAFYTFLRITAASPSPADKLTCTVSNSASSSSLALQPGDQGELLDFLSGAGSSSTVTCSGTVSTSLDLTASAFSIISTDPNAGCAL</sequence>
<gene>
    <name evidence="1" type="ORF">SEUCBS140593_007426</name>
</gene>
<protein>
    <submittedName>
        <fullName evidence="1">Uncharacterized protein</fullName>
    </submittedName>
</protein>
<proteinExistence type="predicted"/>
<organism evidence="1 2">
    <name type="scientific">Sporothrix eucalyptigena</name>
    <dbReference type="NCBI Taxonomy" id="1812306"/>
    <lineage>
        <taxon>Eukaryota</taxon>
        <taxon>Fungi</taxon>
        <taxon>Dikarya</taxon>
        <taxon>Ascomycota</taxon>
        <taxon>Pezizomycotina</taxon>
        <taxon>Sordariomycetes</taxon>
        <taxon>Sordariomycetidae</taxon>
        <taxon>Ophiostomatales</taxon>
        <taxon>Ophiostomataceae</taxon>
        <taxon>Sporothrix</taxon>
    </lineage>
</organism>
<name>A0ABP0CD68_9PEZI</name>